<keyword evidence="8 13" id="KW-0479">Metal-binding</keyword>
<accession>A0A4R2N9Y7</accession>
<dbReference type="Pfam" id="PF00809">
    <property type="entry name" value="Pterin_bind"/>
    <property type="match status" value="1"/>
</dbReference>
<evidence type="ECO:0000313" key="16">
    <source>
        <dbReference type="Proteomes" id="UP000295416"/>
    </source>
</evidence>
<comment type="function">
    <text evidence="12 13">Catalyzes the condensation of para-aminobenzoate (pABA) with 6-hydroxymethyl-7,8-dihydropterin diphosphate (DHPt-PP) to form 7,8-dihydropteroate (H2Pte), the immediate precursor of folate derivatives.</text>
</comment>
<evidence type="ECO:0000256" key="2">
    <source>
        <dbReference type="ARBA" id="ARBA00001946"/>
    </source>
</evidence>
<keyword evidence="16" id="KW-1185">Reference proteome</keyword>
<dbReference type="CDD" id="cd00739">
    <property type="entry name" value="DHPS"/>
    <property type="match status" value="1"/>
</dbReference>
<reference evidence="15 16" key="1">
    <citation type="submission" date="2019-03" db="EMBL/GenBank/DDBJ databases">
        <title>Genomic Encyclopedia of Type Strains, Phase IV (KMG-IV): sequencing the most valuable type-strain genomes for metagenomic binning, comparative biology and taxonomic classification.</title>
        <authorList>
            <person name="Goeker M."/>
        </authorList>
    </citation>
    <scope>NUCLEOTIDE SEQUENCE [LARGE SCALE GENOMIC DNA]</scope>
    <source>
        <strain evidence="15 16">DSM 19377</strain>
    </source>
</reference>
<comment type="cofactor">
    <cofactor evidence="2 13">
        <name>Mg(2+)</name>
        <dbReference type="ChEBI" id="CHEBI:18420"/>
    </cofactor>
</comment>
<comment type="pathway">
    <text evidence="3 13">Cofactor biosynthesis; tetrahydrofolate biosynthesis; 7,8-dihydrofolate from 2-amino-4-hydroxy-6-hydroxymethyl-7,8-dihydropteridine diphosphate and 4-aminobenzoate: step 1/2.</text>
</comment>
<dbReference type="PROSITE" id="PS00792">
    <property type="entry name" value="DHPS_1"/>
    <property type="match status" value="1"/>
</dbReference>
<gene>
    <name evidence="15" type="ORF">EV207_1755</name>
</gene>
<dbReference type="PROSITE" id="PS00793">
    <property type="entry name" value="DHPS_2"/>
    <property type="match status" value="1"/>
</dbReference>
<dbReference type="PANTHER" id="PTHR20941">
    <property type="entry name" value="FOLATE SYNTHESIS PROTEINS"/>
    <property type="match status" value="1"/>
</dbReference>
<sequence length="291" mass="32145">MLKVNNSRLPYQHLDIRGHRLDYSKKTIIMGILNATPDSFSDGGRYDRIQEAVDHAMEMIRDGADIIDIGGESTRPGHEFVPMETELERVIPVIKAIRERSDVPISIDTYKAGTAKLALEAGADIINDIWGAKADPDMPRVAAEFGTPIILMHNRNNMDYTDMIYDMMKDLEESIQLVIEAGLPKDKIIIDPGIGFAKTSEDNLVVMKNLEAFKELGYPVLLGTSRKSFIGKILGTNTDGRMEGTGATVCLGITKGCQIVRVHDVKPVAQMARVMDAILREGDSVGQNLFK</sequence>
<dbReference type="InterPro" id="IPR011005">
    <property type="entry name" value="Dihydropteroate_synth-like_sf"/>
</dbReference>
<evidence type="ECO:0000256" key="3">
    <source>
        <dbReference type="ARBA" id="ARBA00004763"/>
    </source>
</evidence>
<dbReference type="PANTHER" id="PTHR20941:SF1">
    <property type="entry name" value="FOLIC ACID SYNTHESIS PROTEIN FOL1"/>
    <property type="match status" value="1"/>
</dbReference>
<keyword evidence="10 13" id="KW-0289">Folate biosynthesis</keyword>
<evidence type="ECO:0000256" key="12">
    <source>
        <dbReference type="ARBA" id="ARBA00053449"/>
    </source>
</evidence>
<organism evidence="15 16">
    <name type="scientific">Scopulibacillus darangshiensis</name>
    <dbReference type="NCBI Taxonomy" id="442528"/>
    <lineage>
        <taxon>Bacteria</taxon>
        <taxon>Bacillati</taxon>
        <taxon>Bacillota</taxon>
        <taxon>Bacilli</taxon>
        <taxon>Bacillales</taxon>
        <taxon>Sporolactobacillaceae</taxon>
        <taxon>Scopulibacillus</taxon>
    </lineage>
</organism>
<comment type="similarity">
    <text evidence="4 13">Belongs to the DHPS family.</text>
</comment>
<evidence type="ECO:0000256" key="9">
    <source>
        <dbReference type="ARBA" id="ARBA00022842"/>
    </source>
</evidence>
<dbReference type="NCBIfam" id="TIGR01496">
    <property type="entry name" value="DHPS"/>
    <property type="match status" value="1"/>
</dbReference>
<dbReference type="GO" id="GO:0004156">
    <property type="term" value="F:dihydropteroate synthase activity"/>
    <property type="evidence" value="ECO:0007669"/>
    <property type="project" value="UniProtKB-EC"/>
</dbReference>
<evidence type="ECO:0000256" key="5">
    <source>
        <dbReference type="ARBA" id="ARBA00012458"/>
    </source>
</evidence>
<evidence type="ECO:0000256" key="8">
    <source>
        <dbReference type="ARBA" id="ARBA00022723"/>
    </source>
</evidence>
<keyword evidence="7 13" id="KW-0808">Transferase</keyword>
<keyword evidence="9 13" id="KW-0460">Magnesium</keyword>
<evidence type="ECO:0000256" key="10">
    <source>
        <dbReference type="ARBA" id="ARBA00022909"/>
    </source>
</evidence>
<dbReference type="InterPro" id="IPR000489">
    <property type="entry name" value="Pterin-binding_dom"/>
</dbReference>
<protein>
    <recommendedName>
        <fullName evidence="6 13">Dihydropteroate synthase</fullName>
        <shortName evidence="13">DHPS</shortName>
        <ecNumber evidence="5 13">2.5.1.15</ecNumber>
    </recommendedName>
    <alternativeName>
        <fullName evidence="11 13">Dihydropteroate pyrophosphorylase</fullName>
    </alternativeName>
</protein>
<evidence type="ECO:0000256" key="11">
    <source>
        <dbReference type="ARBA" id="ARBA00030193"/>
    </source>
</evidence>
<dbReference type="UniPathway" id="UPA00077">
    <property type="reaction ID" value="UER00156"/>
</dbReference>
<evidence type="ECO:0000256" key="4">
    <source>
        <dbReference type="ARBA" id="ARBA00009503"/>
    </source>
</evidence>
<dbReference type="EMBL" id="SLXK01000075">
    <property type="protein sequence ID" value="TCP17765.1"/>
    <property type="molecule type" value="Genomic_DNA"/>
</dbReference>
<dbReference type="Gene3D" id="3.20.20.20">
    <property type="entry name" value="Dihydropteroate synthase-like"/>
    <property type="match status" value="1"/>
</dbReference>
<dbReference type="GO" id="GO:0046656">
    <property type="term" value="P:folic acid biosynthetic process"/>
    <property type="evidence" value="ECO:0007669"/>
    <property type="project" value="UniProtKB-KW"/>
</dbReference>
<feature type="domain" description="Pterin-binding" evidence="14">
    <location>
        <begin position="27"/>
        <end position="273"/>
    </location>
</feature>
<evidence type="ECO:0000313" key="15">
    <source>
        <dbReference type="EMBL" id="TCP17765.1"/>
    </source>
</evidence>
<dbReference type="Proteomes" id="UP000295416">
    <property type="component" value="Unassembled WGS sequence"/>
</dbReference>
<evidence type="ECO:0000256" key="13">
    <source>
        <dbReference type="RuleBase" id="RU361205"/>
    </source>
</evidence>
<dbReference type="GO" id="GO:0046872">
    <property type="term" value="F:metal ion binding"/>
    <property type="evidence" value="ECO:0007669"/>
    <property type="project" value="UniProtKB-KW"/>
</dbReference>
<dbReference type="GO" id="GO:0005829">
    <property type="term" value="C:cytosol"/>
    <property type="evidence" value="ECO:0007669"/>
    <property type="project" value="TreeGrafter"/>
</dbReference>
<dbReference type="SUPFAM" id="SSF51717">
    <property type="entry name" value="Dihydropteroate synthetase-like"/>
    <property type="match status" value="1"/>
</dbReference>
<comment type="caution">
    <text evidence="15">The sequence shown here is derived from an EMBL/GenBank/DDBJ whole genome shotgun (WGS) entry which is preliminary data.</text>
</comment>
<evidence type="ECO:0000256" key="7">
    <source>
        <dbReference type="ARBA" id="ARBA00022679"/>
    </source>
</evidence>
<dbReference type="AlphaFoldDB" id="A0A4R2N9Y7"/>
<dbReference type="EC" id="2.5.1.15" evidence="5 13"/>
<comment type="catalytic activity">
    <reaction evidence="1">
        <text>(7,8-dihydropterin-6-yl)methyl diphosphate + 4-aminobenzoate = 7,8-dihydropteroate + diphosphate</text>
        <dbReference type="Rhea" id="RHEA:19949"/>
        <dbReference type="ChEBI" id="CHEBI:17836"/>
        <dbReference type="ChEBI" id="CHEBI:17839"/>
        <dbReference type="ChEBI" id="CHEBI:33019"/>
        <dbReference type="ChEBI" id="CHEBI:72950"/>
        <dbReference type="EC" id="2.5.1.15"/>
    </reaction>
</comment>
<dbReference type="PROSITE" id="PS50972">
    <property type="entry name" value="PTERIN_BINDING"/>
    <property type="match status" value="1"/>
</dbReference>
<dbReference type="GO" id="GO:0046654">
    <property type="term" value="P:tetrahydrofolate biosynthetic process"/>
    <property type="evidence" value="ECO:0007669"/>
    <property type="project" value="UniProtKB-UniPathway"/>
</dbReference>
<evidence type="ECO:0000256" key="1">
    <source>
        <dbReference type="ARBA" id="ARBA00000012"/>
    </source>
</evidence>
<proteinExistence type="inferred from homology"/>
<name>A0A4R2N9Y7_9BACL</name>
<dbReference type="FunFam" id="3.20.20.20:FF:000006">
    <property type="entry name" value="Dihydropteroate synthase"/>
    <property type="match status" value="1"/>
</dbReference>
<evidence type="ECO:0000256" key="6">
    <source>
        <dbReference type="ARBA" id="ARBA00016919"/>
    </source>
</evidence>
<dbReference type="InterPro" id="IPR045031">
    <property type="entry name" value="DHP_synth-like"/>
</dbReference>
<evidence type="ECO:0000259" key="14">
    <source>
        <dbReference type="PROSITE" id="PS50972"/>
    </source>
</evidence>
<dbReference type="InterPro" id="IPR006390">
    <property type="entry name" value="DHP_synth_dom"/>
</dbReference>